<feature type="compositionally biased region" description="Basic and acidic residues" evidence="10">
    <location>
        <begin position="505"/>
        <end position="516"/>
    </location>
</feature>
<evidence type="ECO:0000313" key="14">
    <source>
        <dbReference type="Proteomes" id="UP000264693"/>
    </source>
</evidence>
<dbReference type="PANTHER" id="PTHR43531">
    <property type="entry name" value="PROTEIN ICFG"/>
    <property type="match status" value="1"/>
</dbReference>
<evidence type="ECO:0000256" key="8">
    <source>
        <dbReference type="PROSITE-ProRule" id="PRU00284"/>
    </source>
</evidence>
<keyword evidence="9" id="KW-0175">Coiled coil</keyword>
<dbReference type="Proteomes" id="UP000264693">
    <property type="component" value="Chromosome"/>
</dbReference>
<dbReference type="SMART" id="SM00283">
    <property type="entry name" value="MA"/>
    <property type="match status" value="1"/>
</dbReference>
<dbReference type="GO" id="GO:0004888">
    <property type="term" value="F:transmembrane signaling receptor activity"/>
    <property type="evidence" value="ECO:0007669"/>
    <property type="project" value="InterPro"/>
</dbReference>
<keyword evidence="4 11" id="KW-0812">Transmembrane</keyword>
<name>A0A347TK96_9BACT</name>
<dbReference type="AlphaFoldDB" id="A0A347TK96"/>
<reference evidence="13 14" key="1">
    <citation type="submission" date="2018-08" db="EMBL/GenBank/DDBJ databases">
        <title>Complete genome of the Arcobacter marinus type strain JCM 15502.</title>
        <authorList>
            <person name="Miller W.G."/>
            <person name="Yee E."/>
            <person name="Huynh S."/>
            <person name="Parker C.T."/>
        </authorList>
    </citation>
    <scope>NUCLEOTIDE SEQUENCE [LARGE SCALE GENOMIC DNA]</scope>
    <source>
        <strain evidence="13 14">JCM 15502</strain>
    </source>
</reference>
<dbReference type="InterPro" id="IPR004090">
    <property type="entry name" value="Chemotax_Me-accpt_rcpt"/>
</dbReference>
<gene>
    <name evidence="13" type="ORF">AMRN_1283</name>
</gene>
<evidence type="ECO:0000313" key="13">
    <source>
        <dbReference type="EMBL" id="AXX87024.1"/>
    </source>
</evidence>
<dbReference type="CDD" id="cd11386">
    <property type="entry name" value="MCP_signal"/>
    <property type="match status" value="1"/>
</dbReference>
<keyword evidence="2" id="KW-1003">Cell membrane</keyword>
<evidence type="ECO:0000256" key="2">
    <source>
        <dbReference type="ARBA" id="ARBA00022475"/>
    </source>
</evidence>
<dbReference type="PROSITE" id="PS50111">
    <property type="entry name" value="CHEMOTAXIS_TRANSDUC_2"/>
    <property type="match status" value="1"/>
</dbReference>
<evidence type="ECO:0000256" key="10">
    <source>
        <dbReference type="SAM" id="MobiDB-lite"/>
    </source>
</evidence>
<dbReference type="PANTHER" id="PTHR43531:SF11">
    <property type="entry name" value="METHYL-ACCEPTING CHEMOTAXIS PROTEIN 3"/>
    <property type="match status" value="1"/>
</dbReference>
<protein>
    <submittedName>
        <fullName evidence="13">Cache sensor-containing MCP-domain signal transduction protein</fullName>
    </submittedName>
</protein>
<dbReference type="SUPFAM" id="SSF58104">
    <property type="entry name" value="Methyl-accepting chemotaxis protein (MCP) signaling domain"/>
    <property type="match status" value="1"/>
</dbReference>
<dbReference type="RefSeq" id="WP_165772870.1">
    <property type="nucleotide sequence ID" value="NZ_CP032101.1"/>
</dbReference>
<evidence type="ECO:0000259" key="12">
    <source>
        <dbReference type="PROSITE" id="PS50111"/>
    </source>
</evidence>
<keyword evidence="5 11" id="KW-1133">Transmembrane helix</keyword>
<evidence type="ECO:0000256" key="6">
    <source>
        <dbReference type="ARBA" id="ARBA00023136"/>
    </source>
</evidence>
<feature type="region of interest" description="Disordered" evidence="10">
    <location>
        <begin position="505"/>
        <end position="533"/>
    </location>
</feature>
<dbReference type="EMBL" id="CP032101">
    <property type="protein sequence ID" value="AXX87024.1"/>
    <property type="molecule type" value="Genomic_DNA"/>
</dbReference>
<evidence type="ECO:0000256" key="1">
    <source>
        <dbReference type="ARBA" id="ARBA00004651"/>
    </source>
</evidence>
<evidence type="ECO:0000256" key="9">
    <source>
        <dbReference type="SAM" id="Coils"/>
    </source>
</evidence>
<dbReference type="KEGG" id="amar:AMRN_1283"/>
<feature type="compositionally biased region" description="Basic and acidic residues" evidence="10">
    <location>
        <begin position="763"/>
        <end position="778"/>
    </location>
</feature>
<dbReference type="PRINTS" id="PR00260">
    <property type="entry name" value="CHEMTRNSDUCR"/>
</dbReference>
<feature type="coiled-coil region" evidence="9">
    <location>
        <begin position="536"/>
        <end position="563"/>
    </location>
</feature>
<dbReference type="GO" id="GO:0006935">
    <property type="term" value="P:chemotaxis"/>
    <property type="evidence" value="ECO:0007669"/>
    <property type="project" value="UniProtKB-KW"/>
</dbReference>
<dbReference type="InterPro" id="IPR033479">
    <property type="entry name" value="dCache_1"/>
</dbReference>
<evidence type="ECO:0000256" key="11">
    <source>
        <dbReference type="SAM" id="Phobius"/>
    </source>
</evidence>
<evidence type="ECO:0000256" key="3">
    <source>
        <dbReference type="ARBA" id="ARBA00022500"/>
    </source>
</evidence>
<dbReference type="Gene3D" id="3.30.450.20">
    <property type="entry name" value="PAS domain"/>
    <property type="match status" value="2"/>
</dbReference>
<keyword evidence="6 11" id="KW-0472">Membrane</keyword>
<dbReference type="GO" id="GO:0005886">
    <property type="term" value="C:plasma membrane"/>
    <property type="evidence" value="ECO:0007669"/>
    <property type="project" value="UniProtKB-SubCell"/>
</dbReference>
<proteinExistence type="inferred from homology"/>
<comment type="subcellular location">
    <subcellularLocation>
        <location evidence="1">Cell membrane</location>
        <topology evidence="1">Multi-pass membrane protein</topology>
    </subcellularLocation>
</comment>
<evidence type="ECO:0000256" key="5">
    <source>
        <dbReference type="ARBA" id="ARBA00022989"/>
    </source>
</evidence>
<dbReference type="GO" id="GO:0007165">
    <property type="term" value="P:signal transduction"/>
    <property type="evidence" value="ECO:0007669"/>
    <property type="project" value="UniProtKB-KW"/>
</dbReference>
<sequence length="807" mass="89705">MKKSSSFGNKLLLQVLSVTILTFGLTMFFVSKYSYETAQDDAEQYVVEVASKYALEVQQNITNSLTVTRMLSSKFEQALENDVSLHKKETIEFFKSILKHNPEIIGVWFKIKNKGQFFDTVPENSNIEGHDKTGQFNPYVVRGDGTYKIQTGSVYNEQTEWIGGPKRTGKDYITKPYLYPVNGVEVLMTTLAVPMYFKGEFLGTIGVDIVLDTFADMTKKIKIYDSGYTFILDHYGIMLGHPTKEFLGKNILDIVKEDQDNYKKSLQLAKEGKDYAFNKVSTVSNLESYYYSKSFKIGNTGNYWSFIVTAPVNEYLAPAFFIRNFSIIAGIFALLIIAVVIYFSIRKLNKNLSSISLGLDDFFEYLNKKSSNPKEIIISSNDEFGVMAKSINSNVKTIQKGIEEDNTLIEEVKTIVNTVGQGYLDKRIQKNTSTDSLNELKKLLNDMLNNLEILVGKDLNKISQTLEKYSNRDFTAKLDSSTCGKIGNEIIQMNRMVTHMLQDNQKDGKALQDSSKELSSSVSTLSNNATSQASSLEQTAASIDEITSNIEQTSQKAQEMLNISNETRTSASDGKGFANETVKSMDEINDTVTNINEAISVIDQIAFQTNILSLNAAVEAATAGEAGKGFAVVAAEVRNLASRSAEAAKEIKALVEDATLKANSGKNISSKMIEGFSQLEEKIFNTSKLIDDVTNAAKEQSIGMTQIADAVGQLDQFTQENAAIADKTNDIAQRTNKIAIEVVENVNKNSFDGKGKVEVVKDEPELRSSYKPQKEEIKTSTTIKKHSPKSSEPIKAQNSKDDEWESF</sequence>
<dbReference type="CDD" id="cd12912">
    <property type="entry name" value="PDC2_MCP_like"/>
    <property type="match status" value="1"/>
</dbReference>
<dbReference type="Pfam" id="PF00015">
    <property type="entry name" value="MCPsignal"/>
    <property type="match status" value="1"/>
</dbReference>
<comment type="similarity">
    <text evidence="7">Belongs to the methyl-accepting chemotaxis (MCP) protein family.</text>
</comment>
<dbReference type="Gene3D" id="1.10.287.950">
    <property type="entry name" value="Methyl-accepting chemotaxis protein"/>
    <property type="match status" value="1"/>
</dbReference>
<feature type="transmembrane region" description="Helical" evidence="11">
    <location>
        <begin position="325"/>
        <end position="345"/>
    </location>
</feature>
<keyword evidence="3" id="KW-0145">Chemotaxis</keyword>
<feature type="transmembrane region" description="Helical" evidence="11">
    <location>
        <begin position="12"/>
        <end position="30"/>
    </location>
</feature>
<evidence type="ECO:0000256" key="4">
    <source>
        <dbReference type="ARBA" id="ARBA00022692"/>
    </source>
</evidence>
<feature type="domain" description="Methyl-accepting transducer" evidence="12">
    <location>
        <begin position="507"/>
        <end position="736"/>
    </location>
</feature>
<feature type="region of interest" description="Disordered" evidence="10">
    <location>
        <begin position="763"/>
        <end position="807"/>
    </location>
</feature>
<evidence type="ECO:0000256" key="7">
    <source>
        <dbReference type="ARBA" id="ARBA00029447"/>
    </source>
</evidence>
<feature type="compositionally biased region" description="Low complexity" evidence="10">
    <location>
        <begin position="517"/>
        <end position="531"/>
    </location>
</feature>
<dbReference type="InterPro" id="IPR004089">
    <property type="entry name" value="MCPsignal_dom"/>
</dbReference>
<organism evidence="13 14">
    <name type="scientific">Malaciobacter marinus</name>
    <dbReference type="NCBI Taxonomy" id="505249"/>
    <lineage>
        <taxon>Bacteria</taxon>
        <taxon>Pseudomonadati</taxon>
        <taxon>Campylobacterota</taxon>
        <taxon>Epsilonproteobacteria</taxon>
        <taxon>Campylobacterales</taxon>
        <taxon>Arcobacteraceae</taxon>
        <taxon>Malaciobacter</taxon>
    </lineage>
</organism>
<dbReference type="Pfam" id="PF02743">
    <property type="entry name" value="dCache_1"/>
    <property type="match status" value="1"/>
</dbReference>
<dbReference type="CDD" id="cd12913">
    <property type="entry name" value="PDC1_MCP_like"/>
    <property type="match status" value="1"/>
</dbReference>
<keyword evidence="8" id="KW-0807">Transducer</keyword>
<dbReference type="Gene3D" id="6.10.340.10">
    <property type="match status" value="1"/>
</dbReference>
<dbReference type="InterPro" id="IPR051310">
    <property type="entry name" value="MCP_chemotaxis"/>
</dbReference>
<accession>A0A347TK96</accession>